<dbReference type="PROSITE" id="PS51819">
    <property type="entry name" value="VOC"/>
    <property type="match status" value="2"/>
</dbReference>
<comment type="similarity">
    <text evidence="1">Belongs to the glyoxalase I family.</text>
</comment>
<accession>A0A8S3Z609</accession>
<dbReference type="PANTHER" id="PTHR46466:SF1">
    <property type="entry name" value="GLYOXALASE DOMAIN-CONTAINING PROTEIN 4"/>
    <property type="match status" value="1"/>
</dbReference>
<evidence type="ECO:0000313" key="5">
    <source>
        <dbReference type="Proteomes" id="UP000678393"/>
    </source>
</evidence>
<feature type="domain" description="VOC" evidence="3">
    <location>
        <begin position="5"/>
        <end position="129"/>
    </location>
</feature>
<dbReference type="InterPro" id="IPR043194">
    <property type="entry name" value="GLOD4_C"/>
</dbReference>
<proteinExistence type="inferred from homology"/>
<evidence type="ECO:0000256" key="1">
    <source>
        <dbReference type="ARBA" id="ARBA00010363"/>
    </source>
</evidence>
<dbReference type="InterPro" id="IPR037523">
    <property type="entry name" value="VOC_core"/>
</dbReference>
<dbReference type="PANTHER" id="PTHR46466">
    <property type="entry name" value="GLYOXALASE DOMAIN-CONTAINING PROTEIN 4"/>
    <property type="match status" value="1"/>
</dbReference>
<dbReference type="InterPro" id="IPR043193">
    <property type="entry name" value="GLOD4"/>
</dbReference>
<evidence type="ECO:0000259" key="3">
    <source>
        <dbReference type="PROSITE" id="PS51819"/>
    </source>
</evidence>
<sequence>MSQTRALHFVFKVGNRKETVKFFRDVLGMKFLRHEKFEEGCKAACNGPYDGKWSKTMVGYGPEDSHFVIELTYNYGIGSYKLGNDFLGITIHSNTIVDRAQQCGYPFTTEKDVSILTSPDGYKFNIINKAAQGDPVKQISLASSNLTQSVDYWSRLCGMTIYNQDAKSAILGYDENQCKLELVDIGQKVDHATAFGRVAFACPGAELPSLEEKMRSENQTILTPLVSLDTPGKATVQVVILADPDGHEICFVGAEAFKELSQVDPAADDLLQKAIDADKSDEWFAKKGKSKESA</sequence>
<dbReference type="CDD" id="cd16357">
    <property type="entry name" value="GLOD4_C"/>
    <property type="match status" value="1"/>
</dbReference>
<dbReference type="Proteomes" id="UP000678393">
    <property type="component" value="Unassembled WGS sequence"/>
</dbReference>
<gene>
    <name evidence="4" type="ORF">CUNI_LOCUS8179</name>
</gene>
<evidence type="ECO:0000313" key="4">
    <source>
        <dbReference type="EMBL" id="CAG5122621.1"/>
    </source>
</evidence>
<dbReference type="InterPro" id="IPR004360">
    <property type="entry name" value="Glyas_Fos-R_dOase_dom"/>
</dbReference>
<name>A0A8S3Z609_9EUPU</name>
<dbReference type="InterPro" id="IPR029068">
    <property type="entry name" value="Glyas_Bleomycin-R_OHBP_Dase"/>
</dbReference>
<dbReference type="Pfam" id="PF21701">
    <property type="entry name" value="GLOD4_C"/>
    <property type="match status" value="1"/>
</dbReference>
<dbReference type="Pfam" id="PF00903">
    <property type="entry name" value="Glyoxalase"/>
    <property type="match status" value="1"/>
</dbReference>
<dbReference type="OrthoDB" id="1545884at2759"/>
<dbReference type="CDD" id="cd08358">
    <property type="entry name" value="GLOD4_N"/>
    <property type="match status" value="1"/>
</dbReference>
<dbReference type="SUPFAM" id="SSF54593">
    <property type="entry name" value="Glyoxalase/Bleomycin resistance protein/Dihydroxybiphenyl dioxygenase"/>
    <property type="match status" value="2"/>
</dbReference>
<keyword evidence="5" id="KW-1185">Reference proteome</keyword>
<reference evidence="4" key="1">
    <citation type="submission" date="2021-04" db="EMBL/GenBank/DDBJ databases">
        <authorList>
            <consortium name="Molecular Ecology Group"/>
        </authorList>
    </citation>
    <scope>NUCLEOTIDE SEQUENCE</scope>
</reference>
<keyword evidence="2" id="KW-0677">Repeat</keyword>
<dbReference type="AlphaFoldDB" id="A0A8S3Z609"/>
<protein>
    <recommendedName>
        <fullName evidence="3">VOC domain-containing protein</fullName>
    </recommendedName>
</protein>
<organism evidence="4 5">
    <name type="scientific">Candidula unifasciata</name>
    <dbReference type="NCBI Taxonomy" id="100452"/>
    <lineage>
        <taxon>Eukaryota</taxon>
        <taxon>Metazoa</taxon>
        <taxon>Spiralia</taxon>
        <taxon>Lophotrochozoa</taxon>
        <taxon>Mollusca</taxon>
        <taxon>Gastropoda</taxon>
        <taxon>Heterobranchia</taxon>
        <taxon>Euthyneura</taxon>
        <taxon>Panpulmonata</taxon>
        <taxon>Eupulmonata</taxon>
        <taxon>Stylommatophora</taxon>
        <taxon>Helicina</taxon>
        <taxon>Helicoidea</taxon>
        <taxon>Geomitridae</taxon>
        <taxon>Candidula</taxon>
    </lineage>
</organism>
<evidence type="ECO:0000256" key="2">
    <source>
        <dbReference type="ARBA" id="ARBA00022737"/>
    </source>
</evidence>
<comment type="caution">
    <text evidence="4">The sequence shown here is derived from an EMBL/GenBank/DDBJ whole genome shotgun (WGS) entry which is preliminary data.</text>
</comment>
<feature type="domain" description="VOC" evidence="3">
    <location>
        <begin position="135"/>
        <end position="254"/>
    </location>
</feature>
<dbReference type="EMBL" id="CAJHNH020001335">
    <property type="protein sequence ID" value="CAG5122621.1"/>
    <property type="molecule type" value="Genomic_DNA"/>
</dbReference>
<dbReference type="Gene3D" id="3.10.180.10">
    <property type="entry name" value="2,3-Dihydroxybiphenyl 1,2-Dioxygenase, domain 1"/>
    <property type="match status" value="2"/>
</dbReference>